<dbReference type="Pfam" id="PF00098">
    <property type="entry name" value="zf-CCHC"/>
    <property type="match status" value="1"/>
</dbReference>
<evidence type="ECO:0000259" key="10">
    <source>
        <dbReference type="PROSITE" id="PS50878"/>
    </source>
</evidence>
<keyword evidence="6" id="KW-0695">RNA-directed DNA polymerase</keyword>
<feature type="compositionally biased region" description="Low complexity" evidence="8">
    <location>
        <begin position="508"/>
        <end position="517"/>
    </location>
</feature>
<dbReference type="GO" id="GO:0008270">
    <property type="term" value="F:zinc ion binding"/>
    <property type="evidence" value="ECO:0007669"/>
    <property type="project" value="UniProtKB-KW"/>
</dbReference>
<dbReference type="InterPro" id="IPR041373">
    <property type="entry name" value="RT_RNaseH"/>
</dbReference>
<feature type="domain" description="CCHC-type" evidence="9">
    <location>
        <begin position="220"/>
        <end position="235"/>
    </location>
</feature>
<feature type="region of interest" description="Disordered" evidence="8">
    <location>
        <begin position="496"/>
        <end position="556"/>
    </location>
</feature>
<evidence type="ECO:0000256" key="7">
    <source>
        <dbReference type="PROSITE-ProRule" id="PRU00047"/>
    </source>
</evidence>
<keyword evidence="7" id="KW-0863">Zinc-finger</keyword>
<feature type="non-terminal residue" evidence="11">
    <location>
        <position position="1069"/>
    </location>
</feature>
<name>A0A7J6QMV0_PEROL</name>
<dbReference type="InterPro" id="IPR043502">
    <property type="entry name" value="DNA/RNA_pol_sf"/>
</dbReference>
<proteinExistence type="predicted"/>
<dbReference type="PROSITE" id="PS50878">
    <property type="entry name" value="RT_POL"/>
    <property type="match status" value="1"/>
</dbReference>
<dbReference type="Proteomes" id="UP000574390">
    <property type="component" value="Unassembled WGS sequence"/>
</dbReference>
<dbReference type="Gene3D" id="3.10.10.10">
    <property type="entry name" value="HIV Type 1 Reverse Transcriptase, subunit A, domain 1"/>
    <property type="match status" value="1"/>
</dbReference>
<dbReference type="SMART" id="SM00343">
    <property type="entry name" value="ZnF_C2HC"/>
    <property type="match status" value="2"/>
</dbReference>
<evidence type="ECO:0000256" key="2">
    <source>
        <dbReference type="ARBA" id="ARBA00022695"/>
    </source>
</evidence>
<dbReference type="AlphaFoldDB" id="A0A7J6QMV0"/>
<evidence type="ECO:0000256" key="6">
    <source>
        <dbReference type="ARBA" id="ARBA00022918"/>
    </source>
</evidence>
<dbReference type="PANTHER" id="PTHR37984">
    <property type="entry name" value="PROTEIN CBG26694"/>
    <property type="match status" value="1"/>
</dbReference>
<keyword evidence="2" id="KW-0548">Nucleotidyltransferase</keyword>
<dbReference type="GO" id="GO:0003676">
    <property type="term" value="F:nucleic acid binding"/>
    <property type="evidence" value="ECO:0007669"/>
    <property type="project" value="InterPro"/>
</dbReference>
<dbReference type="GO" id="GO:0003964">
    <property type="term" value="F:RNA-directed DNA polymerase activity"/>
    <property type="evidence" value="ECO:0007669"/>
    <property type="project" value="UniProtKB-KW"/>
</dbReference>
<feature type="compositionally biased region" description="Basic and acidic residues" evidence="8">
    <location>
        <begin position="518"/>
        <end position="534"/>
    </location>
</feature>
<evidence type="ECO:0000259" key="9">
    <source>
        <dbReference type="PROSITE" id="PS50158"/>
    </source>
</evidence>
<dbReference type="PROSITE" id="PS50158">
    <property type="entry name" value="ZF_CCHC"/>
    <property type="match status" value="1"/>
</dbReference>
<comment type="caution">
    <text evidence="11">The sequence shown here is derived from an EMBL/GenBank/DDBJ whole genome shotgun (WGS) entry which is preliminary data.</text>
</comment>
<dbReference type="CDD" id="cd09274">
    <property type="entry name" value="RNase_HI_RT_Ty3"/>
    <property type="match status" value="1"/>
</dbReference>
<dbReference type="SUPFAM" id="SSF56672">
    <property type="entry name" value="DNA/RNA polymerases"/>
    <property type="match status" value="1"/>
</dbReference>
<evidence type="ECO:0000256" key="3">
    <source>
        <dbReference type="ARBA" id="ARBA00022722"/>
    </source>
</evidence>
<feature type="compositionally biased region" description="Polar residues" evidence="8">
    <location>
        <begin position="437"/>
        <end position="449"/>
    </location>
</feature>
<evidence type="ECO:0008006" key="13">
    <source>
        <dbReference type="Google" id="ProtNLM"/>
    </source>
</evidence>
<dbReference type="GO" id="GO:0016787">
    <property type="term" value="F:hydrolase activity"/>
    <property type="evidence" value="ECO:0007669"/>
    <property type="project" value="UniProtKB-KW"/>
</dbReference>
<evidence type="ECO:0000256" key="1">
    <source>
        <dbReference type="ARBA" id="ARBA00022679"/>
    </source>
</evidence>
<evidence type="ECO:0000313" key="12">
    <source>
        <dbReference type="Proteomes" id="UP000574390"/>
    </source>
</evidence>
<evidence type="ECO:0000256" key="5">
    <source>
        <dbReference type="ARBA" id="ARBA00022801"/>
    </source>
</evidence>
<evidence type="ECO:0000256" key="8">
    <source>
        <dbReference type="SAM" id="MobiDB-lite"/>
    </source>
</evidence>
<keyword evidence="1" id="KW-0808">Transferase</keyword>
<reference evidence="11 12" key="1">
    <citation type="submission" date="2020-04" db="EMBL/GenBank/DDBJ databases">
        <title>Perkinsus olseni comparative genomics.</title>
        <authorList>
            <person name="Bogema D.R."/>
        </authorList>
    </citation>
    <scope>NUCLEOTIDE SEQUENCE [LARGE SCALE GENOMIC DNA]</scope>
    <source>
        <strain evidence="11">ATCC PRA-205</strain>
    </source>
</reference>
<keyword evidence="7" id="KW-0479">Metal-binding</keyword>
<dbReference type="InterPro" id="IPR001878">
    <property type="entry name" value="Znf_CCHC"/>
</dbReference>
<dbReference type="Gene3D" id="4.10.60.10">
    <property type="entry name" value="Zinc finger, CCHC-type"/>
    <property type="match status" value="1"/>
</dbReference>
<feature type="domain" description="Reverse transcriptase" evidence="10">
    <location>
        <begin position="648"/>
        <end position="827"/>
    </location>
</feature>
<keyword evidence="7" id="KW-0862">Zinc</keyword>
<protein>
    <recommendedName>
        <fullName evidence="13">Reverse transcriptase</fullName>
    </recommendedName>
</protein>
<dbReference type="Pfam" id="PF17917">
    <property type="entry name" value="RT_RNaseH"/>
    <property type="match status" value="1"/>
</dbReference>
<dbReference type="SUPFAM" id="SSF57756">
    <property type="entry name" value="Retrovirus zinc finger-like domains"/>
    <property type="match status" value="1"/>
</dbReference>
<dbReference type="GO" id="GO:0004519">
    <property type="term" value="F:endonuclease activity"/>
    <property type="evidence" value="ECO:0007669"/>
    <property type="project" value="UniProtKB-KW"/>
</dbReference>
<dbReference type="InterPro" id="IPR043128">
    <property type="entry name" value="Rev_trsase/Diguanyl_cyclase"/>
</dbReference>
<gene>
    <name evidence="11" type="ORF">FOZ62_028685</name>
</gene>
<dbReference type="InterPro" id="IPR036875">
    <property type="entry name" value="Znf_CCHC_sf"/>
</dbReference>
<evidence type="ECO:0000256" key="4">
    <source>
        <dbReference type="ARBA" id="ARBA00022759"/>
    </source>
</evidence>
<keyword evidence="5" id="KW-0378">Hydrolase</keyword>
<organism evidence="11 12">
    <name type="scientific">Perkinsus olseni</name>
    <name type="common">Perkinsus atlanticus</name>
    <dbReference type="NCBI Taxonomy" id="32597"/>
    <lineage>
        <taxon>Eukaryota</taxon>
        <taxon>Sar</taxon>
        <taxon>Alveolata</taxon>
        <taxon>Perkinsozoa</taxon>
        <taxon>Perkinsea</taxon>
        <taxon>Perkinsida</taxon>
        <taxon>Perkinsidae</taxon>
        <taxon>Perkinsus</taxon>
    </lineage>
</organism>
<dbReference type="InterPro" id="IPR050951">
    <property type="entry name" value="Retrovirus_Pol_polyprotein"/>
</dbReference>
<dbReference type="Pfam" id="PF00078">
    <property type="entry name" value="RVT_1"/>
    <property type="match status" value="1"/>
</dbReference>
<accession>A0A7J6QMV0</accession>
<evidence type="ECO:0000313" key="11">
    <source>
        <dbReference type="EMBL" id="KAF4709532.1"/>
    </source>
</evidence>
<sequence>MYLSDDFYESWDQYASKEDFDKDCRILSHVFSRTTTDASLEKFYALKWTGETNLSVFLARARRVLEDYNRKLPAERRLPTAAVDQMVLDKLISVAPPAAKAELRKTKPTSIEEMVDIVSDYTDSGQGASALPASTLQRFEDRLDNKLAKVMAAVTSGAQPPPSTPDLTVKLMEKVAALEKELASKAPSGRPKFRGPVKCGICMSGHITRNCPLKQFDKGCYLCGDGGHMARQCPKSLLKSQRGASKEEPPDPAISLRTFGLEVGLFLHAILSTPSNESSATRAFIDTGSCYTIVDRQTLPSDATIVPCPSMGLVTIDEKPFTVLGASRVRLKLWDSPSIVHDPSTDSAVFEVVVLVVSNLAHKIVIGHDFMRNFGMEPRYSSGVPLRFEGSPLSCSAPLVHPCFGSIPLLGAAASLKAKGRRDVDFDKDLKRDGSVEGSTGVSVAVQTTPEVDPLESPSVSVSVLMGEGKGARSSYRVPVGIWDIATSDLDHHAGKPVLGALLPGDDSSSSSSPSSPREGEGHASRPLRFRPEQDTSSTPTPPTNWPPNGAGDDGLQEDDLARALEFAVPDFHDESTTLPTLPDKDADGDKYHSLCTEFVDLFVNRPGLSTAMEHSIPVTDSRPIAEKPRPIPHKWREEITRTLETMEKDGIIQRSTSAYKFPCVYVPKKNGAVRMCIDYRRLNQVSVIDAYPIPRPDDVQEHLAGAKVFSTLDLRSGYWQMPVRASDRHKTAFCPGPGFPLYEWTRMPFGLCNAPAGFQRLMDFIVGHLPFVRVYLDDILVFSKSVEEHLDHLRQVFDALRAAGLTLSGEKCSLGMSSVHYLGHTFGSGGMRPDPEKVRAIVDWPTPSTCTELRGFLGLAGYYRHFIPHFSDRARPLHQLVKDTAKSEKMVVELWAQDHEQAFSDLKQALTGLPSLDYPDFTRPFQIVCDASDFAIGGVIEQDGRPLMFFSQTLTGSQLNWPAYEKEAYALMKCLDRFRHFHLGYPLEVTIYSDHRPLQWIQTATSAKLQRWCLALQQYKFTVKYIPGSTNVRADALSRIRQREREEETLLAKPTKALGAIVPTSLDN</sequence>
<dbReference type="FunFam" id="3.30.70.270:FF:000020">
    <property type="entry name" value="Transposon Tf2-6 polyprotein-like Protein"/>
    <property type="match status" value="1"/>
</dbReference>
<feature type="region of interest" description="Disordered" evidence="8">
    <location>
        <begin position="430"/>
        <end position="458"/>
    </location>
</feature>
<keyword evidence="3" id="KW-0540">Nuclease</keyword>
<dbReference type="CDD" id="cd01647">
    <property type="entry name" value="RT_LTR"/>
    <property type="match status" value="1"/>
</dbReference>
<dbReference type="Gene3D" id="3.30.70.270">
    <property type="match status" value="2"/>
</dbReference>
<dbReference type="EMBL" id="JABANM010028551">
    <property type="protein sequence ID" value="KAF4709532.1"/>
    <property type="molecule type" value="Genomic_DNA"/>
</dbReference>
<dbReference type="InterPro" id="IPR000477">
    <property type="entry name" value="RT_dom"/>
</dbReference>
<keyword evidence="4" id="KW-0255">Endonuclease</keyword>
<dbReference type="PANTHER" id="PTHR37984:SF5">
    <property type="entry name" value="PROTEIN NYNRIN-LIKE"/>
    <property type="match status" value="1"/>
</dbReference>